<evidence type="ECO:0000259" key="5">
    <source>
        <dbReference type="Pfam" id="PF14833"/>
    </source>
</evidence>
<dbReference type="PANTHER" id="PTHR43060:SF15">
    <property type="entry name" value="3-HYDROXYISOBUTYRATE DEHYDROGENASE-LIKE 1, MITOCHONDRIAL-RELATED"/>
    <property type="match status" value="1"/>
</dbReference>
<evidence type="ECO:0000256" key="2">
    <source>
        <dbReference type="ARBA" id="ARBA00023027"/>
    </source>
</evidence>
<dbReference type="Gene3D" id="3.40.50.720">
    <property type="entry name" value="NAD(P)-binding Rossmann-like Domain"/>
    <property type="match status" value="1"/>
</dbReference>
<dbReference type="Pfam" id="PF03446">
    <property type="entry name" value="NAD_binding_2"/>
    <property type="match status" value="1"/>
</dbReference>
<dbReference type="InterPro" id="IPR029154">
    <property type="entry name" value="HIBADH-like_NADP-bd"/>
</dbReference>
<evidence type="ECO:0000313" key="6">
    <source>
        <dbReference type="EMBL" id="KAA5612159.1"/>
    </source>
</evidence>
<keyword evidence="2" id="KW-0520">NAD</keyword>
<dbReference type="Pfam" id="PF14833">
    <property type="entry name" value="NAD_binding_11"/>
    <property type="match status" value="1"/>
</dbReference>
<feature type="active site" evidence="3">
    <location>
        <position position="173"/>
    </location>
</feature>
<dbReference type="PANTHER" id="PTHR43060">
    <property type="entry name" value="3-HYDROXYISOBUTYRATE DEHYDROGENASE-LIKE 1, MITOCHONDRIAL-RELATED"/>
    <property type="match status" value="1"/>
</dbReference>
<sequence>MTPSLTLGFIGLGAMGGAVARRLAAGPWRVLVHDLAEAAVARAVAQGAVAAGDAGAAIAGADIAFTCLPTPELAEAFWQDHAARLREGAIAVDLSTVDPATSRRIATLVAAGGRARFAACTLGKTPAMAERGEIPVFFGADDPSLLETLRPVLAQMASTVFDMGSPEGATMFKLISNLVGMTNLVVLAEGLQLARATGIADDTFTAALKTTGGWSVQADIRLGWMAAADFAPRFAVDLATKDVRLSVDTAARRGVPTPVAAAALSVFSLARAAGLGAQDAAAVAVPLGPRPA</sequence>
<dbReference type="InterPro" id="IPR006115">
    <property type="entry name" value="6PGDH_NADP-bd"/>
</dbReference>
<dbReference type="AlphaFoldDB" id="A0A5M6IW28"/>
<dbReference type="GO" id="GO:0051287">
    <property type="term" value="F:NAD binding"/>
    <property type="evidence" value="ECO:0007669"/>
    <property type="project" value="InterPro"/>
</dbReference>
<feature type="domain" description="3-hydroxyisobutyrate dehydrogenase-like NAD-binding" evidence="5">
    <location>
        <begin position="170"/>
        <end position="284"/>
    </location>
</feature>
<dbReference type="EMBL" id="VWPK01000014">
    <property type="protein sequence ID" value="KAA5612159.1"/>
    <property type="molecule type" value="Genomic_DNA"/>
</dbReference>
<dbReference type="SUPFAM" id="SSF48179">
    <property type="entry name" value="6-phosphogluconate dehydrogenase C-terminal domain-like"/>
    <property type="match status" value="1"/>
</dbReference>
<accession>A0A5M6IW28</accession>
<evidence type="ECO:0000256" key="1">
    <source>
        <dbReference type="ARBA" id="ARBA00023002"/>
    </source>
</evidence>
<evidence type="ECO:0000256" key="3">
    <source>
        <dbReference type="PIRSR" id="PIRSR000103-1"/>
    </source>
</evidence>
<dbReference type="OrthoDB" id="7340804at2"/>
<gene>
    <name evidence="6" type="ORF">F1189_10855</name>
</gene>
<dbReference type="RefSeq" id="WP_150040766.1">
    <property type="nucleotide sequence ID" value="NZ_OW485601.1"/>
</dbReference>
<dbReference type="GO" id="GO:0050661">
    <property type="term" value="F:NADP binding"/>
    <property type="evidence" value="ECO:0007669"/>
    <property type="project" value="InterPro"/>
</dbReference>
<dbReference type="GO" id="GO:0016491">
    <property type="term" value="F:oxidoreductase activity"/>
    <property type="evidence" value="ECO:0007669"/>
    <property type="project" value="UniProtKB-KW"/>
</dbReference>
<dbReference type="InterPro" id="IPR015815">
    <property type="entry name" value="HIBADH-related"/>
</dbReference>
<evidence type="ECO:0000259" key="4">
    <source>
        <dbReference type="Pfam" id="PF03446"/>
    </source>
</evidence>
<dbReference type="PIRSF" id="PIRSF000103">
    <property type="entry name" value="HIBADH"/>
    <property type="match status" value="1"/>
</dbReference>
<name>A0A5M6IW28_9PROT</name>
<protein>
    <submittedName>
        <fullName evidence="6">NAD(P)-dependent oxidoreductase</fullName>
    </submittedName>
</protein>
<dbReference type="InterPro" id="IPR013328">
    <property type="entry name" value="6PGD_dom2"/>
</dbReference>
<comment type="caution">
    <text evidence="6">The sequence shown here is derived from an EMBL/GenBank/DDBJ whole genome shotgun (WGS) entry which is preliminary data.</text>
</comment>
<proteinExistence type="predicted"/>
<keyword evidence="1" id="KW-0560">Oxidoreductase</keyword>
<dbReference type="Proteomes" id="UP000325255">
    <property type="component" value="Unassembled WGS sequence"/>
</dbReference>
<keyword evidence="7" id="KW-1185">Reference proteome</keyword>
<organism evidence="6 7">
    <name type="scientific">Rhodovastum atsumiense</name>
    <dbReference type="NCBI Taxonomy" id="504468"/>
    <lineage>
        <taxon>Bacteria</taxon>
        <taxon>Pseudomonadati</taxon>
        <taxon>Pseudomonadota</taxon>
        <taxon>Alphaproteobacteria</taxon>
        <taxon>Acetobacterales</taxon>
        <taxon>Acetobacteraceae</taxon>
        <taxon>Rhodovastum</taxon>
    </lineage>
</organism>
<dbReference type="InterPro" id="IPR008927">
    <property type="entry name" value="6-PGluconate_DH-like_C_sf"/>
</dbReference>
<dbReference type="SUPFAM" id="SSF51735">
    <property type="entry name" value="NAD(P)-binding Rossmann-fold domains"/>
    <property type="match status" value="1"/>
</dbReference>
<evidence type="ECO:0000313" key="7">
    <source>
        <dbReference type="Proteomes" id="UP000325255"/>
    </source>
</evidence>
<feature type="domain" description="6-phosphogluconate dehydrogenase NADP-binding" evidence="4">
    <location>
        <begin position="7"/>
        <end position="164"/>
    </location>
</feature>
<reference evidence="6 7" key="1">
    <citation type="submission" date="2019-09" db="EMBL/GenBank/DDBJ databases">
        <title>Genome sequence of Rhodovastum atsumiense, a diverse member of the Acetobacteraceae family of non-sulfur purple photosynthetic bacteria.</title>
        <authorList>
            <person name="Meyer T."/>
            <person name="Kyndt J."/>
        </authorList>
    </citation>
    <scope>NUCLEOTIDE SEQUENCE [LARGE SCALE GENOMIC DNA]</scope>
    <source>
        <strain evidence="6 7">DSM 21279</strain>
    </source>
</reference>
<dbReference type="InterPro" id="IPR036291">
    <property type="entry name" value="NAD(P)-bd_dom_sf"/>
</dbReference>
<dbReference type="Gene3D" id="1.10.1040.10">
    <property type="entry name" value="N-(1-d-carboxylethyl)-l-norvaline Dehydrogenase, domain 2"/>
    <property type="match status" value="1"/>
</dbReference>